<keyword evidence="6" id="KW-0472">Membrane</keyword>
<name>A0A176VEG2_MARPO</name>
<dbReference type="Proteomes" id="UP000077202">
    <property type="component" value="Unassembled WGS sequence"/>
</dbReference>
<evidence type="ECO:0000256" key="5">
    <source>
        <dbReference type="SAM" id="MobiDB-lite"/>
    </source>
</evidence>
<organism evidence="9 10">
    <name type="scientific">Marchantia polymorpha subsp. ruderalis</name>
    <dbReference type="NCBI Taxonomy" id="1480154"/>
    <lineage>
        <taxon>Eukaryota</taxon>
        <taxon>Viridiplantae</taxon>
        <taxon>Streptophyta</taxon>
        <taxon>Embryophyta</taxon>
        <taxon>Marchantiophyta</taxon>
        <taxon>Marchantiopsida</taxon>
        <taxon>Marchantiidae</taxon>
        <taxon>Marchantiales</taxon>
        <taxon>Marchantiaceae</taxon>
        <taxon>Marchantia</taxon>
    </lineage>
</organism>
<comment type="similarity">
    <text evidence="2">Belongs to the glycosyltransferase 47 family.</text>
</comment>
<evidence type="ECO:0000256" key="2">
    <source>
        <dbReference type="ARBA" id="ARBA00010271"/>
    </source>
</evidence>
<sequence>MMASCSWPVRSQVLRVVVWLTMLVLLLGIYQSCTSPDSVWLSFSFVGSRPFFLLAPELPSDGQQRPTTDFQTAPSPSSYGREDATRIHPSLNSSVSSETMARTGSTKAEGARSAPTNEVDDRGDSWVGVADPDLKENTALPPSEEIPKGSKDLNSGISEDLDLQNGSTTPFARTRIIKYLEELEKSHPSSKKTELELLAAKLAIQAATVNDADATLYGLLYDNVSAFSLSYKLMEELFRVYVYKDGSNRFVRNGSLTGIYASEGQFIDKIIGSCFEEDDPERAHMFFLPYSVAEMVLSLYVPDSQDMHPLINFVTDYVNNLARTYPFWNRTEGADHFFVACHDWGPATARDQQQLRNNSVKVVCNADMTEEFVVGKDASLPEVYVHNLKPLKVGGPVLSKRAFLAFFAGQMHGHVRPVLIQHWKDKDSSMRIYEEIPRNISRRMNYVQHMKNSKYCICPAGFEVNSPRIVEAIYYDCVPVIIADNFVLPFSDVLNWDAFSLTLPESEIPNLKTHLLNIPEKSYRSMQRRLSKIRQHFLWHQQPVKYDAFHMTLHSVWMSRLNHIHL</sequence>
<evidence type="ECO:0000313" key="9">
    <source>
        <dbReference type="EMBL" id="OAE19220.1"/>
    </source>
</evidence>
<evidence type="ECO:0000313" key="10">
    <source>
        <dbReference type="Proteomes" id="UP000077202"/>
    </source>
</evidence>
<feature type="compositionally biased region" description="Polar residues" evidence="5">
    <location>
        <begin position="90"/>
        <end position="106"/>
    </location>
</feature>
<accession>A0A176VEG2</accession>
<dbReference type="Pfam" id="PF03016">
    <property type="entry name" value="Exostosin_GT47"/>
    <property type="match status" value="1"/>
</dbReference>
<dbReference type="InterPro" id="IPR004263">
    <property type="entry name" value="Exostosin"/>
</dbReference>
<evidence type="ECO:0000256" key="6">
    <source>
        <dbReference type="SAM" id="Phobius"/>
    </source>
</evidence>
<dbReference type="PANTHER" id="PTHR11062:SF59">
    <property type="entry name" value="EXOSTOSIN FAMILY PROTEIN"/>
    <property type="match status" value="1"/>
</dbReference>
<keyword evidence="10" id="KW-1185">Reference proteome</keyword>
<dbReference type="GO" id="GO:0000139">
    <property type="term" value="C:Golgi membrane"/>
    <property type="evidence" value="ECO:0007669"/>
    <property type="project" value="UniProtKB-SubCell"/>
</dbReference>
<evidence type="ECO:0000256" key="4">
    <source>
        <dbReference type="ARBA" id="ARBA00023034"/>
    </source>
</evidence>
<dbReference type="Proteomes" id="UP001162541">
    <property type="component" value="Chromosome 3"/>
</dbReference>
<feature type="region of interest" description="Disordered" evidence="5">
    <location>
        <begin position="57"/>
        <end position="153"/>
    </location>
</feature>
<dbReference type="GO" id="GO:0016757">
    <property type="term" value="F:glycosyltransferase activity"/>
    <property type="evidence" value="ECO:0007669"/>
    <property type="project" value="InterPro"/>
</dbReference>
<evidence type="ECO:0000256" key="3">
    <source>
        <dbReference type="ARBA" id="ARBA00022968"/>
    </source>
</evidence>
<comment type="subcellular location">
    <subcellularLocation>
        <location evidence="1">Golgi apparatus membrane</location>
        <topology evidence="1">Single-pass type II membrane protein</topology>
    </subcellularLocation>
</comment>
<feature type="compositionally biased region" description="Polar residues" evidence="5">
    <location>
        <begin position="61"/>
        <end position="78"/>
    </location>
</feature>
<dbReference type="EMBL" id="LVLJ01003911">
    <property type="protein sequence ID" value="OAE19220.1"/>
    <property type="molecule type" value="Genomic_DNA"/>
</dbReference>
<reference evidence="9 10" key="1">
    <citation type="submission" date="2016-03" db="EMBL/GenBank/DDBJ databases">
        <title>Mechanisms controlling the formation of the plant cell surface in tip-growing cells are functionally conserved among land plants.</title>
        <authorList>
            <person name="Honkanen S."/>
            <person name="Jones V.A."/>
            <person name="Morieri G."/>
            <person name="Champion C."/>
            <person name="Hetherington A.J."/>
            <person name="Kelly S."/>
            <person name="Saint-Marcoux D."/>
            <person name="Proust H."/>
            <person name="Prescott H."/>
            <person name="Dolan L."/>
        </authorList>
    </citation>
    <scope>NUCLEOTIDE SEQUENCE [LARGE SCALE GENOMIC DNA]</scope>
    <source>
        <strain evidence="10">cv. Tak-1 and cv. Tak-2</strain>
        <tissue evidence="9">Whole gametophyte</tissue>
    </source>
</reference>
<dbReference type="InterPro" id="IPR040911">
    <property type="entry name" value="Exostosin_GT47"/>
</dbReference>
<keyword evidence="3" id="KW-0735">Signal-anchor</keyword>
<dbReference type="AlphaFoldDB" id="A0A176VEG2"/>
<feature type="domain" description="Exostosin GT47" evidence="7">
    <location>
        <begin position="235"/>
        <end position="514"/>
    </location>
</feature>
<keyword evidence="6" id="KW-1133">Transmembrane helix</keyword>
<dbReference type="EMBL" id="AP019868">
    <property type="protein sequence ID" value="BBN06451.1"/>
    <property type="molecule type" value="Genomic_DNA"/>
</dbReference>
<evidence type="ECO:0000313" key="11">
    <source>
        <dbReference type="Proteomes" id="UP001162541"/>
    </source>
</evidence>
<keyword evidence="6" id="KW-0812">Transmembrane</keyword>
<gene>
    <name evidence="9" type="ORF">AXG93_4751s1260</name>
    <name evidence="8" type="ORF">Mp_3g21260</name>
</gene>
<protein>
    <recommendedName>
        <fullName evidence="7">Exostosin GT47 domain-containing protein</fullName>
    </recommendedName>
</protein>
<evidence type="ECO:0000259" key="7">
    <source>
        <dbReference type="Pfam" id="PF03016"/>
    </source>
</evidence>
<keyword evidence="4" id="KW-0333">Golgi apparatus</keyword>
<evidence type="ECO:0000256" key="1">
    <source>
        <dbReference type="ARBA" id="ARBA00004323"/>
    </source>
</evidence>
<feature type="transmembrane region" description="Helical" evidence="6">
    <location>
        <begin position="12"/>
        <end position="30"/>
    </location>
</feature>
<evidence type="ECO:0000313" key="8">
    <source>
        <dbReference type="EMBL" id="BBN06451.1"/>
    </source>
</evidence>
<proteinExistence type="inferred from homology"/>
<dbReference type="PANTHER" id="PTHR11062">
    <property type="entry name" value="EXOSTOSIN HEPARAN SULFATE GLYCOSYLTRANSFERASE -RELATED"/>
    <property type="match status" value="1"/>
</dbReference>
<reference evidence="11" key="3">
    <citation type="journal article" date="2020" name="Curr. Biol.">
        <title>Chromatin organization in early land plants reveals an ancestral association between H3K27me3, transposons, and constitutive heterochromatin.</title>
        <authorList>
            <person name="Montgomery S.A."/>
            <person name="Tanizawa Y."/>
            <person name="Galik B."/>
            <person name="Wang N."/>
            <person name="Ito T."/>
            <person name="Mochizuki T."/>
            <person name="Akimcheva S."/>
            <person name="Bowman J.L."/>
            <person name="Cognat V."/>
            <person name="Marechal-Drouard L."/>
            <person name="Ekker H."/>
            <person name="Hong S.F."/>
            <person name="Kohchi T."/>
            <person name="Lin S.S."/>
            <person name="Liu L.D."/>
            <person name="Nakamura Y."/>
            <person name="Valeeva L.R."/>
            <person name="Shakirov E.V."/>
            <person name="Shippen D.E."/>
            <person name="Wei W.L."/>
            <person name="Yagura M."/>
            <person name="Yamaoka S."/>
            <person name="Yamato K.T."/>
            <person name="Liu C."/>
            <person name="Berger F."/>
        </authorList>
    </citation>
    <scope>NUCLEOTIDE SEQUENCE [LARGE SCALE GENOMIC DNA]</scope>
    <source>
        <strain evidence="11">Tak-1</strain>
    </source>
</reference>
<reference evidence="8" key="2">
    <citation type="journal article" date="2019" name="Curr. Biol.">
        <title>Chromatin organization in early land plants reveals an ancestral association between H3K27me3, transposons, and constitutive heterochromatin.</title>
        <authorList>
            <person name="Montgomery S.A."/>
            <person name="Tanizawa Y."/>
            <person name="Galik B."/>
            <person name="Wang N."/>
            <person name="Ito T."/>
            <person name="Mochizuki T."/>
            <person name="Akimcheva S."/>
            <person name="Bowman J."/>
            <person name="Cognat V."/>
            <person name="Drouard L."/>
            <person name="Ekker H."/>
            <person name="Houng S."/>
            <person name="Kohchi T."/>
            <person name="Lin S."/>
            <person name="Liu L.D."/>
            <person name="Nakamura Y."/>
            <person name="Valeeva L.R."/>
            <person name="Shakirov E.V."/>
            <person name="Shippen D.E."/>
            <person name="Wei W."/>
            <person name="Yagura M."/>
            <person name="Yamaoka S."/>
            <person name="Yamato K.T."/>
            <person name="Liu C."/>
            <person name="Berger F."/>
        </authorList>
    </citation>
    <scope>NUCLEOTIDE SEQUENCE [LARGE SCALE GENOMIC DNA]</scope>
    <source>
        <strain evidence="8">Tak-1</strain>
    </source>
</reference>